<accession>A0A2G8KN78</accession>
<dbReference type="AlphaFoldDB" id="A0A2G8KN78"/>
<evidence type="ECO:0008006" key="4">
    <source>
        <dbReference type="Google" id="ProtNLM"/>
    </source>
</evidence>
<dbReference type="EMBL" id="MRZV01000464">
    <property type="protein sequence ID" value="PIK49463.1"/>
    <property type="molecule type" value="Genomic_DNA"/>
</dbReference>
<comment type="caution">
    <text evidence="2">The sequence shown here is derived from an EMBL/GenBank/DDBJ whole genome shotgun (WGS) entry which is preliminary data.</text>
</comment>
<reference evidence="2 3" key="1">
    <citation type="journal article" date="2017" name="PLoS Biol.">
        <title>The sea cucumber genome provides insights into morphological evolution and visceral regeneration.</title>
        <authorList>
            <person name="Zhang X."/>
            <person name="Sun L."/>
            <person name="Yuan J."/>
            <person name="Sun Y."/>
            <person name="Gao Y."/>
            <person name="Zhang L."/>
            <person name="Li S."/>
            <person name="Dai H."/>
            <person name="Hamel J.F."/>
            <person name="Liu C."/>
            <person name="Yu Y."/>
            <person name="Liu S."/>
            <person name="Lin W."/>
            <person name="Guo K."/>
            <person name="Jin S."/>
            <person name="Xu P."/>
            <person name="Storey K.B."/>
            <person name="Huan P."/>
            <person name="Zhang T."/>
            <person name="Zhou Y."/>
            <person name="Zhang J."/>
            <person name="Lin C."/>
            <person name="Li X."/>
            <person name="Xing L."/>
            <person name="Huo D."/>
            <person name="Sun M."/>
            <person name="Wang L."/>
            <person name="Mercier A."/>
            <person name="Li F."/>
            <person name="Yang H."/>
            <person name="Xiang J."/>
        </authorList>
    </citation>
    <scope>NUCLEOTIDE SEQUENCE [LARGE SCALE GENOMIC DNA]</scope>
    <source>
        <strain evidence="2">Shaxun</strain>
        <tissue evidence="2">Muscle</tissue>
    </source>
</reference>
<feature type="region of interest" description="Disordered" evidence="1">
    <location>
        <begin position="234"/>
        <end position="272"/>
    </location>
</feature>
<dbReference type="Pfam" id="PF14769">
    <property type="entry name" value="CLAMP"/>
    <property type="match status" value="1"/>
</dbReference>
<feature type="compositionally biased region" description="Acidic residues" evidence="1">
    <location>
        <begin position="248"/>
        <end position="259"/>
    </location>
</feature>
<dbReference type="STRING" id="307972.A0A2G8KN78"/>
<sequence>MARRPNLKRRQTFGHISTAGISDPSTILAPRLHRRQSVATIGLPSFAKNRDDDAKGLEKQTSLAWRVLSNSQMQELIPLTAEELQKKLAVILDLPDHDTILQDAAVLDFYVSGFWWGKEQGWNEQQISGLVTVHHILIENIKANKLSLQENLTELKKMLVGIGTKDEQNGGLDFLDVTMATSLVKFLSSTFFQHYRLYDLLVLEVELVPPANLPHPPPLDEALPEDIYRRHVAPPSAESRASLITTGEDLEDATEEAIETESKTGEPAVEDANDAEEEVGDILAGVTAEEVQTVFDRVSRELFSSLQNHVALKLKERESEIISRINKIHRSLDR</sequence>
<proteinExistence type="predicted"/>
<dbReference type="PANTHER" id="PTHR28457">
    <property type="entry name" value="COILED-COIL DOMAIN-CONTAINING PROTEIN 189"/>
    <property type="match status" value="1"/>
</dbReference>
<gene>
    <name evidence="2" type="ORF">BSL78_13656</name>
</gene>
<keyword evidence="3" id="KW-1185">Reference proteome</keyword>
<dbReference type="PANTHER" id="PTHR28457:SF3">
    <property type="entry name" value="CILIARY-ASSOCIATED CALCIUM-BINDING COILED-COIL PROTEIN 1"/>
    <property type="match status" value="1"/>
</dbReference>
<evidence type="ECO:0000313" key="3">
    <source>
        <dbReference type="Proteomes" id="UP000230750"/>
    </source>
</evidence>
<dbReference type="InterPro" id="IPR032727">
    <property type="entry name" value="CLAMP"/>
</dbReference>
<name>A0A2G8KN78_STIJA</name>
<dbReference type="Proteomes" id="UP000230750">
    <property type="component" value="Unassembled WGS sequence"/>
</dbReference>
<organism evidence="2 3">
    <name type="scientific">Stichopus japonicus</name>
    <name type="common">Sea cucumber</name>
    <dbReference type="NCBI Taxonomy" id="307972"/>
    <lineage>
        <taxon>Eukaryota</taxon>
        <taxon>Metazoa</taxon>
        <taxon>Echinodermata</taxon>
        <taxon>Eleutherozoa</taxon>
        <taxon>Echinozoa</taxon>
        <taxon>Holothuroidea</taxon>
        <taxon>Aspidochirotacea</taxon>
        <taxon>Aspidochirotida</taxon>
        <taxon>Stichopodidae</taxon>
        <taxon>Apostichopus</taxon>
    </lineage>
</organism>
<evidence type="ECO:0000313" key="2">
    <source>
        <dbReference type="EMBL" id="PIK49463.1"/>
    </source>
</evidence>
<dbReference type="OrthoDB" id="2126027at2759"/>
<evidence type="ECO:0000256" key="1">
    <source>
        <dbReference type="SAM" id="MobiDB-lite"/>
    </source>
</evidence>
<protein>
    <recommendedName>
        <fullName evidence="4">Ciliary-associated calcium-binding coiled-coil protein 1</fullName>
    </recommendedName>
</protein>